<evidence type="ECO:0000313" key="2">
    <source>
        <dbReference type="EMBL" id="GGZ32636.1"/>
    </source>
</evidence>
<organism evidence="2 3">
    <name type="scientific">Echinicola pacifica</name>
    <dbReference type="NCBI Taxonomy" id="346377"/>
    <lineage>
        <taxon>Bacteria</taxon>
        <taxon>Pseudomonadati</taxon>
        <taxon>Bacteroidota</taxon>
        <taxon>Cytophagia</taxon>
        <taxon>Cytophagales</taxon>
        <taxon>Cyclobacteriaceae</taxon>
        <taxon>Echinicola</taxon>
    </lineage>
</organism>
<dbReference type="AlphaFoldDB" id="A0A918Q6S9"/>
<proteinExistence type="predicted"/>
<feature type="region of interest" description="Disordered" evidence="1">
    <location>
        <begin position="193"/>
        <end position="216"/>
    </location>
</feature>
<gene>
    <name evidence="2" type="ORF">GCM10007049_27690</name>
</gene>
<dbReference type="Proteomes" id="UP000619457">
    <property type="component" value="Unassembled WGS sequence"/>
</dbReference>
<dbReference type="PANTHER" id="PTHR15852:SF54">
    <property type="entry name" value="PROTEIN SSUH2 HOMOLOG"/>
    <property type="match status" value="1"/>
</dbReference>
<dbReference type="SUPFAM" id="SSF57938">
    <property type="entry name" value="DnaJ/Hsp40 cysteine-rich domain"/>
    <property type="match status" value="1"/>
</dbReference>
<dbReference type="Gene3D" id="1.25.40.10">
    <property type="entry name" value="Tetratricopeptide repeat domain"/>
    <property type="match status" value="1"/>
</dbReference>
<reference evidence="2" key="2">
    <citation type="submission" date="2020-09" db="EMBL/GenBank/DDBJ databases">
        <authorList>
            <person name="Sun Q."/>
            <person name="Kim S."/>
        </authorList>
    </citation>
    <scope>NUCLEOTIDE SEQUENCE</scope>
    <source>
        <strain evidence="2">KCTC 12368</strain>
    </source>
</reference>
<sequence length="216" mass="24391">MEAAKSAIADSEYEQANYYFRQIIESNAAIPSEMPYYFAETLYELGQYDNSANFLQKYLQINGHTAENYKQAKELESQLEEPLQAIASCELCDYKGYRYEVCPTCHGSKQIEQECHYCKGHGIVGCSRCKGTGIVTKKNVFDITEYYQCSRCEGHGKLTCPVCEGSLSEISPCRTCSGFGKIKSDQICDHQEHQAHESKTESEEKVIGTESIFNNQ</sequence>
<keyword evidence="3" id="KW-1185">Reference proteome</keyword>
<dbReference type="InterPro" id="IPR011990">
    <property type="entry name" value="TPR-like_helical_dom_sf"/>
</dbReference>
<dbReference type="EMBL" id="BMWX01000004">
    <property type="protein sequence ID" value="GGZ32636.1"/>
    <property type="molecule type" value="Genomic_DNA"/>
</dbReference>
<dbReference type="PANTHER" id="PTHR15852">
    <property type="entry name" value="PLASTID TRANSCRIPTIONALLY ACTIVE PROTEIN"/>
    <property type="match status" value="1"/>
</dbReference>
<comment type="caution">
    <text evidence="2">The sequence shown here is derived from an EMBL/GenBank/DDBJ whole genome shotgun (WGS) entry which is preliminary data.</text>
</comment>
<evidence type="ECO:0000256" key="1">
    <source>
        <dbReference type="SAM" id="MobiDB-lite"/>
    </source>
</evidence>
<dbReference type="SUPFAM" id="SSF48452">
    <property type="entry name" value="TPR-like"/>
    <property type="match status" value="1"/>
</dbReference>
<reference evidence="2" key="1">
    <citation type="journal article" date="2014" name="Int. J. Syst. Evol. Microbiol.">
        <title>Complete genome sequence of Corynebacterium casei LMG S-19264T (=DSM 44701T), isolated from a smear-ripened cheese.</title>
        <authorList>
            <consortium name="US DOE Joint Genome Institute (JGI-PGF)"/>
            <person name="Walter F."/>
            <person name="Albersmeier A."/>
            <person name="Kalinowski J."/>
            <person name="Ruckert C."/>
        </authorList>
    </citation>
    <scope>NUCLEOTIDE SEQUENCE</scope>
    <source>
        <strain evidence="2">KCTC 12368</strain>
    </source>
</reference>
<protein>
    <recommendedName>
        <fullName evidence="4">Molecular chaperone DnaJ</fullName>
    </recommendedName>
</protein>
<accession>A0A918Q6S9</accession>
<dbReference type="InterPro" id="IPR036410">
    <property type="entry name" value="HSP_DnaJ_Cys-rich_dom_sf"/>
</dbReference>
<evidence type="ECO:0008006" key="4">
    <source>
        <dbReference type="Google" id="ProtNLM"/>
    </source>
</evidence>
<name>A0A918Q6S9_9BACT</name>
<feature type="compositionally biased region" description="Basic and acidic residues" evidence="1">
    <location>
        <begin position="193"/>
        <end position="207"/>
    </location>
</feature>
<evidence type="ECO:0000313" key="3">
    <source>
        <dbReference type="Proteomes" id="UP000619457"/>
    </source>
</evidence>